<keyword evidence="1" id="KW-0813">Transport</keyword>
<protein>
    <submittedName>
        <fullName evidence="5">ABC transporter ATP-binding protein</fullName>
    </submittedName>
</protein>
<evidence type="ECO:0000256" key="2">
    <source>
        <dbReference type="ARBA" id="ARBA00022741"/>
    </source>
</evidence>
<gene>
    <name evidence="5" type="ORF">E8M01_02575</name>
</gene>
<dbReference type="InterPro" id="IPR003593">
    <property type="entry name" value="AAA+_ATPase"/>
</dbReference>
<dbReference type="PROSITE" id="PS50893">
    <property type="entry name" value="ABC_TRANSPORTER_2"/>
    <property type="match status" value="1"/>
</dbReference>
<keyword evidence="6" id="KW-1185">Reference proteome</keyword>
<organism evidence="5 6">
    <name type="scientific">Phreatobacter stygius</name>
    <dbReference type="NCBI Taxonomy" id="1940610"/>
    <lineage>
        <taxon>Bacteria</taxon>
        <taxon>Pseudomonadati</taxon>
        <taxon>Pseudomonadota</taxon>
        <taxon>Alphaproteobacteria</taxon>
        <taxon>Hyphomicrobiales</taxon>
        <taxon>Phreatobacteraceae</taxon>
        <taxon>Phreatobacter</taxon>
    </lineage>
</organism>
<dbReference type="RefSeq" id="WP_136958677.1">
    <property type="nucleotide sequence ID" value="NZ_CP039690.1"/>
</dbReference>
<dbReference type="GO" id="GO:0016887">
    <property type="term" value="F:ATP hydrolysis activity"/>
    <property type="evidence" value="ECO:0007669"/>
    <property type="project" value="InterPro"/>
</dbReference>
<evidence type="ECO:0000259" key="4">
    <source>
        <dbReference type="PROSITE" id="PS50893"/>
    </source>
</evidence>
<dbReference type="Gene3D" id="3.40.50.300">
    <property type="entry name" value="P-loop containing nucleotide triphosphate hydrolases"/>
    <property type="match status" value="1"/>
</dbReference>
<dbReference type="Pfam" id="PF00005">
    <property type="entry name" value="ABC_tran"/>
    <property type="match status" value="1"/>
</dbReference>
<dbReference type="OrthoDB" id="9779872at2"/>
<dbReference type="InterPro" id="IPR032823">
    <property type="entry name" value="BCA_ABC_TP_C"/>
</dbReference>
<dbReference type="Proteomes" id="UP000298781">
    <property type="component" value="Chromosome"/>
</dbReference>
<dbReference type="EMBL" id="CP039690">
    <property type="protein sequence ID" value="QCI63216.1"/>
    <property type="molecule type" value="Genomic_DNA"/>
</dbReference>
<sequence>MSPALEVHDLTLRFANFVAVNKVSMTVETGSRQAIIGPNGAGKTSLVHALTGAIPSSAGTVSICGIDATRLSQAARVHHGLARTFQINQLFTGLTVLENVLMAILERDGRASIFWRSVAAERVAIDEAKALLELVGLGPQAGARVNALPYGMRRLIEIAIALATRPKVLILDEPAAGVPTTQSEAIFERIAALPRDLTLLFIEHDMNLVFRFAEKITVLVAGEVLTEGPPAAISADERVREVYLGRRGHHAAA</sequence>
<dbReference type="AlphaFoldDB" id="A0A4D7B153"/>
<dbReference type="SUPFAM" id="SSF52540">
    <property type="entry name" value="P-loop containing nucleoside triphosphate hydrolases"/>
    <property type="match status" value="1"/>
</dbReference>
<keyword evidence="2" id="KW-0547">Nucleotide-binding</keyword>
<dbReference type="PANTHER" id="PTHR45772">
    <property type="entry name" value="CONSERVED COMPONENT OF ABC TRANSPORTER FOR NATURAL AMINO ACIDS-RELATED"/>
    <property type="match status" value="1"/>
</dbReference>
<dbReference type="Pfam" id="PF12399">
    <property type="entry name" value="BCA_ABC_TP_C"/>
    <property type="match status" value="1"/>
</dbReference>
<evidence type="ECO:0000313" key="6">
    <source>
        <dbReference type="Proteomes" id="UP000298781"/>
    </source>
</evidence>
<proteinExistence type="predicted"/>
<reference evidence="5 6" key="1">
    <citation type="submission" date="2019-04" db="EMBL/GenBank/DDBJ databases">
        <title>Phreatobacter aquaticus sp. nov.</title>
        <authorList>
            <person name="Choi A."/>
        </authorList>
    </citation>
    <scope>NUCLEOTIDE SEQUENCE [LARGE SCALE GENOMIC DNA]</scope>
    <source>
        <strain evidence="5 6">KCTC 52518</strain>
    </source>
</reference>
<evidence type="ECO:0000256" key="3">
    <source>
        <dbReference type="ARBA" id="ARBA00022840"/>
    </source>
</evidence>
<evidence type="ECO:0000313" key="5">
    <source>
        <dbReference type="EMBL" id="QCI63216.1"/>
    </source>
</evidence>
<dbReference type="GO" id="GO:0005524">
    <property type="term" value="F:ATP binding"/>
    <property type="evidence" value="ECO:0007669"/>
    <property type="project" value="UniProtKB-KW"/>
</dbReference>
<dbReference type="GO" id="GO:0005886">
    <property type="term" value="C:plasma membrane"/>
    <property type="evidence" value="ECO:0007669"/>
    <property type="project" value="TreeGrafter"/>
</dbReference>
<dbReference type="InterPro" id="IPR051120">
    <property type="entry name" value="ABC_AA/LPS_Transport"/>
</dbReference>
<accession>A0A4D7B153</accession>
<dbReference type="SMART" id="SM00382">
    <property type="entry name" value="AAA"/>
    <property type="match status" value="1"/>
</dbReference>
<dbReference type="InterPro" id="IPR027417">
    <property type="entry name" value="P-loop_NTPase"/>
</dbReference>
<dbReference type="PANTHER" id="PTHR45772:SF2">
    <property type="entry name" value="ABC TRANSPORTER ATP-BINDING PROTEIN"/>
    <property type="match status" value="1"/>
</dbReference>
<feature type="domain" description="ABC transporter" evidence="4">
    <location>
        <begin position="5"/>
        <end position="246"/>
    </location>
</feature>
<name>A0A4D7B153_9HYPH</name>
<evidence type="ECO:0000256" key="1">
    <source>
        <dbReference type="ARBA" id="ARBA00022448"/>
    </source>
</evidence>
<keyword evidence="3 5" id="KW-0067">ATP-binding</keyword>
<dbReference type="KEGG" id="pstg:E8M01_02575"/>
<dbReference type="CDD" id="cd03219">
    <property type="entry name" value="ABC_Mj1267_LivG_branched"/>
    <property type="match status" value="1"/>
</dbReference>
<dbReference type="InterPro" id="IPR003439">
    <property type="entry name" value="ABC_transporter-like_ATP-bd"/>
</dbReference>